<evidence type="ECO:0000256" key="20">
    <source>
        <dbReference type="ARBA" id="ARBA00042113"/>
    </source>
</evidence>
<dbReference type="CDD" id="cd00054">
    <property type="entry name" value="EGF_CA"/>
    <property type="match status" value="1"/>
</dbReference>
<evidence type="ECO:0000256" key="5">
    <source>
        <dbReference type="ARBA" id="ARBA00022659"/>
    </source>
</evidence>
<dbReference type="PANTHER" id="PTHR19325">
    <property type="entry name" value="COMPLEMENT COMPONENT-RELATED SUSHI DOMAIN-CONTAINING"/>
    <property type="match status" value="1"/>
</dbReference>
<evidence type="ECO:0000256" key="16">
    <source>
        <dbReference type="ARBA" id="ARBA00023180"/>
    </source>
</evidence>
<feature type="domain" description="Sushi" evidence="28">
    <location>
        <begin position="325"/>
        <end position="386"/>
    </location>
</feature>
<feature type="disulfide bond" evidence="24">
    <location>
        <begin position="357"/>
        <end position="384"/>
    </location>
</feature>
<dbReference type="PROSITE" id="PS01186">
    <property type="entry name" value="EGF_2"/>
    <property type="match status" value="1"/>
</dbReference>
<evidence type="ECO:0000256" key="24">
    <source>
        <dbReference type="PROSITE-ProRule" id="PRU00302"/>
    </source>
</evidence>
<dbReference type="InterPro" id="IPR001304">
    <property type="entry name" value="C-type_lectin-like"/>
</dbReference>
<dbReference type="PROSITE" id="PS50026">
    <property type="entry name" value="EGF_3"/>
    <property type="match status" value="1"/>
</dbReference>
<evidence type="ECO:0000256" key="2">
    <source>
        <dbReference type="ARBA" id="ARBA00007360"/>
    </source>
</evidence>
<dbReference type="GO" id="GO:0005886">
    <property type="term" value="C:plasma membrane"/>
    <property type="evidence" value="ECO:0007669"/>
    <property type="project" value="UniProtKB-SubCell"/>
</dbReference>
<dbReference type="InterPro" id="IPR002396">
    <property type="entry name" value="Selectin_superfamily"/>
</dbReference>
<keyword evidence="11" id="KW-0106">Calcium</keyword>
<comment type="subcellular location">
    <subcellularLocation>
        <location evidence="1">Cell membrane</location>
        <topology evidence="1">Single-pass type I membrane protein</topology>
    </subcellularLocation>
</comment>
<dbReference type="OMA" id="GSMECKD"/>
<evidence type="ECO:0000259" key="27">
    <source>
        <dbReference type="PROSITE" id="PS50041"/>
    </source>
</evidence>
<evidence type="ECO:0000313" key="29">
    <source>
        <dbReference type="EMBL" id="GCC29753.1"/>
    </source>
</evidence>
<dbReference type="InterPro" id="IPR035976">
    <property type="entry name" value="Sushi/SCR/CCP_sf"/>
</dbReference>
<feature type="domain" description="Sushi" evidence="28">
    <location>
        <begin position="387"/>
        <end position="448"/>
    </location>
</feature>
<dbReference type="Pfam" id="PF00008">
    <property type="entry name" value="EGF"/>
    <property type="match status" value="1"/>
</dbReference>
<dbReference type="InterPro" id="IPR033991">
    <property type="entry name" value="Selectin_CTLD"/>
</dbReference>
<evidence type="ECO:0000256" key="22">
    <source>
        <dbReference type="ARBA" id="ARBA00045695"/>
    </source>
</evidence>
<evidence type="ECO:0000256" key="25">
    <source>
        <dbReference type="SAM" id="Phobius"/>
    </source>
</evidence>
<keyword evidence="15 23" id="KW-1015">Disulfide bond</keyword>
<keyword evidence="5 24" id="KW-0768">Sushi</keyword>
<evidence type="ECO:0000256" key="14">
    <source>
        <dbReference type="ARBA" id="ARBA00023136"/>
    </source>
</evidence>
<dbReference type="CDD" id="cd03592">
    <property type="entry name" value="CLECT_selectins_like"/>
    <property type="match status" value="1"/>
</dbReference>
<keyword evidence="7" id="KW-0479">Metal-binding</keyword>
<dbReference type="FunFam" id="3.10.100.10:FF:000007">
    <property type="entry name" value="L-selectin"/>
    <property type="match status" value="1"/>
</dbReference>
<evidence type="ECO:0000256" key="15">
    <source>
        <dbReference type="ARBA" id="ARBA00023157"/>
    </source>
</evidence>
<keyword evidence="16" id="KW-0325">Glycoprotein</keyword>
<dbReference type="PANTHER" id="PTHR19325:SF493">
    <property type="entry name" value="E-SELECTIN"/>
    <property type="match status" value="1"/>
</dbReference>
<keyword evidence="6 25" id="KW-0812">Transmembrane</keyword>
<keyword evidence="12" id="KW-0130">Cell adhesion</keyword>
<keyword evidence="3" id="KW-1003">Cell membrane</keyword>
<dbReference type="GO" id="GO:0007155">
    <property type="term" value="P:cell adhesion"/>
    <property type="evidence" value="ECO:0007669"/>
    <property type="project" value="UniProtKB-KW"/>
</dbReference>
<dbReference type="CDD" id="cd00033">
    <property type="entry name" value="CCP"/>
    <property type="match status" value="4"/>
</dbReference>
<feature type="disulfide bond" evidence="24">
    <location>
        <begin position="295"/>
        <end position="322"/>
    </location>
</feature>
<dbReference type="InterPro" id="IPR016187">
    <property type="entry name" value="CTDL_fold"/>
</dbReference>
<feature type="disulfide bond" evidence="24">
    <location>
        <begin position="419"/>
        <end position="446"/>
    </location>
</feature>
<evidence type="ECO:0000256" key="9">
    <source>
        <dbReference type="ARBA" id="ARBA00022734"/>
    </source>
</evidence>
<comment type="function">
    <text evidence="22">Cell-surface glycoprotein having a role in immunoadhesion. Mediates in the adhesion of blood neutrophils in cytokine-activated endothelium through interaction with SELPLG/PSGL1. May have a role in capillary morphogenesis.</text>
</comment>
<dbReference type="InterPro" id="IPR016186">
    <property type="entry name" value="C-type_lectin-like/link_sf"/>
</dbReference>
<sequence>MANSKMANKVNQRSPLTQKSGSQLWVFTIVILELMLLERIHGWTYETIEENMPWDNARIYCQQKYTDLVAIQNAKEIEYLNKILPFSKSYYWIGIRKVNGSWTWVGTNKTLTKEAENWAFGEPNNKGENGNEDCVEIYIKRSADAGKWNDINCKSRKRPLCYEASCTPTSCSAHGQCVEEINNYTCICNDGYYGRDCEYVEQCTTLNVPDQATMSCTHPNGNFSYSSTCDFHCAAGFTLQGSQRLQCNATGMWTAMTPHCEVQRCGEPEVHEQGFKKCSHPIRDFSYNSTCDFSCAEGFELQGSDRLECGASGEWSASIPSCEAKKCAALEVPTHGFKECSHPIGDFSYNSTCAFSCAEGFGLRGSVRLECGASGEWSAPIPSCEVVKCRTLVSPRQAKMNCSHPVGAFSYNSTCDFSCAEGFGLRGSDRLECGASGEWSAPIPSCEDNAPYISILTASVTASGISALTLIAWIARQLKKKAQAEKFSLLSNEKQNLPRETYTAYEEV</sequence>
<dbReference type="SMART" id="SM00179">
    <property type="entry name" value="EGF_CA"/>
    <property type="match status" value="1"/>
</dbReference>
<dbReference type="STRING" id="137246.A0A401SHC7"/>
<dbReference type="PRINTS" id="PR00343">
    <property type="entry name" value="SELECTIN"/>
</dbReference>
<evidence type="ECO:0000256" key="21">
    <source>
        <dbReference type="ARBA" id="ARBA00043124"/>
    </source>
</evidence>
<comment type="caution">
    <text evidence="29">The sequence shown here is derived from an EMBL/GenBank/DDBJ whole genome shotgun (WGS) entry which is preliminary data.</text>
</comment>
<keyword evidence="4 23" id="KW-0245">EGF-like domain</keyword>
<evidence type="ECO:0000256" key="1">
    <source>
        <dbReference type="ARBA" id="ARBA00004251"/>
    </source>
</evidence>
<dbReference type="Gene3D" id="2.10.70.10">
    <property type="entry name" value="Complement Module, domain 1"/>
    <property type="match status" value="4"/>
</dbReference>
<feature type="domain" description="Sushi" evidence="28">
    <location>
        <begin position="201"/>
        <end position="262"/>
    </location>
</feature>
<dbReference type="InterPro" id="IPR000742">
    <property type="entry name" value="EGF"/>
</dbReference>
<feature type="transmembrane region" description="Helical" evidence="25">
    <location>
        <begin position="452"/>
        <end position="475"/>
    </location>
</feature>
<keyword evidence="13 25" id="KW-1133">Transmembrane helix</keyword>
<organism evidence="29 30">
    <name type="scientific">Chiloscyllium punctatum</name>
    <name type="common">Brownbanded bambooshark</name>
    <name type="synonym">Hemiscyllium punctatum</name>
    <dbReference type="NCBI Taxonomy" id="137246"/>
    <lineage>
        <taxon>Eukaryota</taxon>
        <taxon>Metazoa</taxon>
        <taxon>Chordata</taxon>
        <taxon>Craniata</taxon>
        <taxon>Vertebrata</taxon>
        <taxon>Chondrichthyes</taxon>
        <taxon>Elasmobranchii</taxon>
        <taxon>Galeomorphii</taxon>
        <taxon>Galeoidea</taxon>
        <taxon>Orectolobiformes</taxon>
        <taxon>Hemiscylliidae</taxon>
        <taxon>Chiloscyllium</taxon>
    </lineage>
</organism>
<evidence type="ECO:0000259" key="28">
    <source>
        <dbReference type="PROSITE" id="PS50923"/>
    </source>
</evidence>
<dbReference type="SUPFAM" id="SSF56436">
    <property type="entry name" value="C-type lectin-like"/>
    <property type="match status" value="1"/>
</dbReference>
<evidence type="ECO:0000313" key="30">
    <source>
        <dbReference type="Proteomes" id="UP000287033"/>
    </source>
</evidence>
<evidence type="ECO:0000256" key="7">
    <source>
        <dbReference type="ARBA" id="ARBA00022723"/>
    </source>
</evidence>
<evidence type="ECO:0000256" key="8">
    <source>
        <dbReference type="ARBA" id="ARBA00022729"/>
    </source>
</evidence>
<keyword evidence="14 25" id="KW-0472">Membrane</keyword>
<evidence type="ECO:0000256" key="11">
    <source>
        <dbReference type="ARBA" id="ARBA00022837"/>
    </source>
</evidence>
<evidence type="ECO:0000256" key="12">
    <source>
        <dbReference type="ARBA" id="ARBA00022889"/>
    </source>
</evidence>
<dbReference type="Pfam" id="PF00084">
    <property type="entry name" value="Sushi"/>
    <property type="match status" value="4"/>
</dbReference>
<feature type="domain" description="C-type lectin" evidence="27">
    <location>
        <begin position="40"/>
        <end position="162"/>
    </location>
</feature>
<dbReference type="Pfam" id="PF00059">
    <property type="entry name" value="Lectin_C"/>
    <property type="match status" value="1"/>
</dbReference>
<protein>
    <recommendedName>
        <fullName evidence="18">E-selectin</fullName>
    </recommendedName>
    <alternativeName>
        <fullName evidence="19">CD62 antigen-like family member E</fullName>
    </alternativeName>
    <alternativeName>
        <fullName evidence="20">Endothelial leukocyte adhesion molecule 1</fullName>
    </alternativeName>
    <alternativeName>
        <fullName evidence="21">Leukocyte-endothelial cell adhesion molecule 2</fullName>
    </alternativeName>
</protein>
<dbReference type="SMART" id="SM00034">
    <property type="entry name" value="CLECT"/>
    <property type="match status" value="1"/>
</dbReference>
<dbReference type="InterPro" id="IPR001881">
    <property type="entry name" value="EGF-like_Ca-bd_dom"/>
</dbReference>
<dbReference type="AlphaFoldDB" id="A0A401SHC7"/>
<keyword evidence="9" id="KW-0430">Lectin</keyword>
<evidence type="ECO:0000256" key="18">
    <source>
        <dbReference type="ARBA" id="ARBA00040812"/>
    </source>
</evidence>
<name>A0A401SHC7_CHIPU</name>
<reference evidence="29 30" key="1">
    <citation type="journal article" date="2018" name="Nat. Ecol. Evol.">
        <title>Shark genomes provide insights into elasmobranch evolution and the origin of vertebrates.</title>
        <authorList>
            <person name="Hara Y"/>
            <person name="Yamaguchi K"/>
            <person name="Onimaru K"/>
            <person name="Kadota M"/>
            <person name="Koyanagi M"/>
            <person name="Keeley SD"/>
            <person name="Tatsumi K"/>
            <person name="Tanaka K"/>
            <person name="Motone F"/>
            <person name="Kageyama Y"/>
            <person name="Nozu R"/>
            <person name="Adachi N"/>
            <person name="Nishimura O"/>
            <person name="Nakagawa R"/>
            <person name="Tanegashima C"/>
            <person name="Kiyatake I"/>
            <person name="Matsumoto R"/>
            <person name="Murakumo K"/>
            <person name="Nishida K"/>
            <person name="Terakita A"/>
            <person name="Kuratani S"/>
            <person name="Sato K"/>
            <person name="Hyodo S Kuraku.S."/>
        </authorList>
    </citation>
    <scope>NUCLEOTIDE SEQUENCE [LARGE SCALE GENOMIC DNA]</scope>
</reference>
<evidence type="ECO:0000256" key="3">
    <source>
        <dbReference type="ARBA" id="ARBA00022475"/>
    </source>
</evidence>
<evidence type="ECO:0000256" key="23">
    <source>
        <dbReference type="PROSITE-ProRule" id="PRU00076"/>
    </source>
</evidence>
<feature type="domain" description="EGF-like" evidence="26">
    <location>
        <begin position="162"/>
        <end position="198"/>
    </location>
</feature>
<comment type="similarity">
    <text evidence="2">Belongs to the selectin/LECAM family.</text>
</comment>
<dbReference type="Gene3D" id="3.10.100.10">
    <property type="entry name" value="Mannose-Binding Protein A, subunit A"/>
    <property type="match status" value="1"/>
</dbReference>
<feature type="disulfide bond" evidence="23">
    <location>
        <begin position="188"/>
        <end position="197"/>
    </location>
</feature>
<evidence type="ECO:0000256" key="17">
    <source>
        <dbReference type="ARBA" id="ARBA00038738"/>
    </source>
</evidence>
<evidence type="ECO:0000259" key="26">
    <source>
        <dbReference type="PROSITE" id="PS50026"/>
    </source>
</evidence>
<accession>A0A401SHC7</accession>
<evidence type="ECO:0000256" key="19">
    <source>
        <dbReference type="ARBA" id="ARBA00041401"/>
    </source>
</evidence>
<dbReference type="FunFam" id="2.10.25.10:FF:000176">
    <property type="entry name" value="Selectin P"/>
    <property type="match status" value="1"/>
</dbReference>
<keyword evidence="10" id="KW-0677">Repeat</keyword>
<evidence type="ECO:0000256" key="13">
    <source>
        <dbReference type="ARBA" id="ARBA00022989"/>
    </source>
</evidence>
<keyword evidence="8" id="KW-0732">Signal</keyword>
<comment type="caution">
    <text evidence="23">Lacks conserved residue(s) required for the propagation of feature annotation.</text>
</comment>
<dbReference type="SMART" id="SM00181">
    <property type="entry name" value="EGF"/>
    <property type="match status" value="1"/>
</dbReference>
<dbReference type="InterPro" id="IPR000436">
    <property type="entry name" value="Sushi_SCR_CCP_dom"/>
</dbReference>
<dbReference type="PROSITE" id="PS50923">
    <property type="entry name" value="SUSHI"/>
    <property type="match status" value="4"/>
</dbReference>
<keyword evidence="30" id="KW-1185">Reference proteome</keyword>
<dbReference type="FunFam" id="2.10.70.10:FF:000001">
    <property type="entry name" value="Selectin P"/>
    <property type="match status" value="4"/>
</dbReference>
<dbReference type="GO" id="GO:0005509">
    <property type="term" value="F:calcium ion binding"/>
    <property type="evidence" value="ECO:0007669"/>
    <property type="project" value="InterPro"/>
</dbReference>
<dbReference type="SUPFAM" id="SSF57535">
    <property type="entry name" value="Complement control module/SCR domain"/>
    <property type="match status" value="4"/>
</dbReference>
<dbReference type="PROSITE" id="PS50041">
    <property type="entry name" value="C_TYPE_LECTIN_2"/>
    <property type="match status" value="1"/>
</dbReference>
<gene>
    <name evidence="29" type="ORF">chiPu_0008195</name>
</gene>
<dbReference type="GO" id="GO:0030246">
    <property type="term" value="F:carbohydrate binding"/>
    <property type="evidence" value="ECO:0007669"/>
    <property type="project" value="UniProtKB-KW"/>
</dbReference>
<evidence type="ECO:0000256" key="6">
    <source>
        <dbReference type="ARBA" id="ARBA00022692"/>
    </source>
</evidence>
<dbReference type="SMART" id="SM00032">
    <property type="entry name" value="CCP"/>
    <property type="match status" value="4"/>
</dbReference>
<dbReference type="PROSITE" id="PS00022">
    <property type="entry name" value="EGF_1"/>
    <property type="match status" value="1"/>
</dbReference>
<comment type="subunit">
    <text evidence="17">Interacts with SELPLG/PSGL1 and PODXL2 through the sialyl Lewis X epitope. SELPLG sulfation appears not to be required for this interaction.</text>
</comment>
<evidence type="ECO:0000256" key="10">
    <source>
        <dbReference type="ARBA" id="ARBA00022737"/>
    </source>
</evidence>
<feature type="disulfide bond" evidence="24">
    <location>
        <begin position="233"/>
        <end position="260"/>
    </location>
</feature>
<evidence type="ECO:0000256" key="4">
    <source>
        <dbReference type="ARBA" id="ARBA00022536"/>
    </source>
</evidence>
<dbReference type="EMBL" id="BEZZ01000266">
    <property type="protein sequence ID" value="GCC29753.1"/>
    <property type="molecule type" value="Genomic_DNA"/>
</dbReference>
<dbReference type="Proteomes" id="UP000287033">
    <property type="component" value="Unassembled WGS sequence"/>
</dbReference>
<dbReference type="InterPro" id="IPR050350">
    <property type="entry name" value="Compl-Cell_Adhes-Reg"/>
</dbReference>
<proteinExistence type="inferred from homology"/>
<dbReference type="OrthoDB" id="406096at2759"/>
<feature type="domain" description="Sushi" evidence="28">
    <location>
        <begin position="263"/>
        <end position="324"/>
    </location>
</feature>